<dbReference type="InterPro" id="IPR029684">
    <property type="entry name" value="Schlafen"/>
</dbReference>
<dbReference type="GeneID" id="7823017"/>
<dbReference type="Proteomes" id="UP000009168">
    <property type="component" value="Unassembled WGS sequence"/>
</dbReference>
<evidence type="ECO:0000313" key="3">
    <source>
        <dbReference type="Proteomes" id="UP000009168"/>
    </source>
</evidence>
<gene>
    <name evidence="2" type="ORF">TTHERM_00136150</name>
</gene>
<proteinExistence type="predicted"/>
<evidence type="ECO:0000313" key="2">
    <source>
        <dbReference type="EMBL" id="EAR99451.2"/>
    </source>
</evidence>
<sequence>MDTLNESTEQTIDFRPSKYINERKGSYIYGTKITLPESHKLEFKDYGLPFTPNLNFTLLKTMCGFLNRSGGTILIGVNDDKIIKGIKINNMDQLKLHFDELKKRFFPEPLGFIKTVEIPVKKYIGEDQEKYTWLPNTYVVRIEVSQGYLDKLYTFKFPNNEKQETVYSAFREDASLRTLDTFEKIYEKIYQKALCPESKSKAIIYEEPDQQGLEECQNFQKPEEHKIKHNSLAFTNILRDRIKDFKKYLEDYLKSLGFNQLNKRCNKQDKQIL</sequence>
<dbReference type="OrthoDB" id="285690at2759"/>
<dbReference type="InterPro" id="IPR007421">
    <property type="entry name" value="Schlafen_AlbA_2_dom"/>
</dbReference>
<dbReference type="Gene3D" id="3.30.950.30">
    <property type="entry name" value="Schlafen, AAA domain"/>
    <property type="match status" value="1"/>
</dbReference>
<reference evidence="3" key="1">
    <citation type="journal article" date="2006" name="PLoS Biol.">
        <title>Macronuclear genome sequence of the ciliate Tetrahymena thermophila, a model eukaryote.</title>
        <authorList>
            <person name="Eisen J.A."/>
            <person name="Coyne R.S."/>
            <person name="Wu M."/>
            <person name="Wu D."/>
            <person name="Thiagarajan M."/>
            <person name="Wortman J.R."/>
            <person name="Badger J.H."/>
            <person name="Ren Q."/>
            <person name="Amedeo P."/>
            <person name="Jones K.M."/>
            <person name="Tallon L.J."/>
            <person name="Delcher A.L."/>
            <person name="Salzberg S.L."/>
            <person name="Silva J.C."/>
            <person name="Haas B.J."/>
            <person name="Majoros W.H."/>
            <person name="Farzad M."/>
            <person name="Carlton J.M."/>
            <person name="Smith R.K. Jr."/>
            <person name="Garg J."/>
            <person name="Pearlman R.E."/>
            <person name="Karrer K.M."/>
            <person name="Sun L."/>
            <person name="Manning G."/>
            <person name="Elde N.C."/>
            <person name="Turkewitz A.P."/>
            <person name="Asai D.J."/>
            <person name="Wilkes D.E."/>
            <person name="Wang Y."/>
            <person name="Cai H."/>
            <person name="Collins K."/>
            <person name="Stewart B.A."/>
            <person name="Lee S.R."/>
            <person name="Wilamowska K."/>
            <person name="Weinberg Z."/>
            <person name="Ruzzo W.L."/>
            <person name="Wloga D."/>
            <person name="Gaertig J."/>
            <person name="Frankel J."/>
            <person name="Tsao C.-C."/>
            <person name="Gorovsky M.A."/>
            <person name="Keeling P.J."/>
            <person name="Waller R.F."/>
            <person name="Patron N.J."/>
            <person name="Cherry J.M."/>
            <person name="Stover N.A."/>
            <person name="Krieger C.J."/>
            <person name="del Toro C."/>
            <person name="Ryder H.F."/>
            <person name="Williamson S.C."/>
            <person name="Barbeau R.A."/>
            <person name="Hamilton E.P."/>
            <person name="Orias E."/>
        </authorList>
    </citation>
    <scope>NUCLEOTIDE SEQUENCE [LARGE SCALE GENOMIC DNA]</scope>
    <source>
        <strain evidence="3">SB210</strain>
    </source>
</reference>
<dbReference type="PANTHER" id="PTHR12155:SF41">
    <property type="entry name" value="SCHLAFEN ALBA-2 DOMAIN-CONTAINING PROTEIN"/>
    <property type="match status" value="1"/>
</dbReference>
<organism evidence="2 3">
    <name type="scientific">Tetrahymena thermophila (strain SB210)</name>
    <dbReference type="NCBI Taxonomy" id="312017"/>
    <lineage>
        <taxon>Eukaryota</taxon>
        <taxon>Sar</taxon>
        <taxon>Alveolata</taxon>
        <taxon>Ciliophora</taxon>
        <taxon>Intramacronucleata</taxon>
        <taxon>Oligohymenophorea</taxon>
        <taxon>Hymenostomatida</taxon>
        <taxon>Tetrahymenina</taxon>
        <taxon>Tetrahymenidae</taxon>
        <taxon>Tetrahymena</taxon>
    </lineage>
</organism>
<feature type="domain" description="Schlafen AlbA-2" evidence="1">
    <location>
        <begin position="37"/>
        <end position="151"/>
    </location>
</feature>
<dbReference type="Pfam" id="PF04326">
    <property type="entry name" value="SLFN_AlbA_2"/>
    <property type="match status" value="1"/>
</dbReference>
<protein>
    <submittedName>
        <fullName evidence="2">Divergent AAA domain protein</fullName>
    </submittedName>
</protein>
<dbReference type="KEGG" id="tet:TTHERM_00136150"/>
<evidence type="ECO:0000259" key="1">
    <source>
        <dbReference type="Pfam" id="PF04326"/>
    </source>
</evidence>
<dbReference type="AlphaFoldDB" id="I7LVP2"/>
<dbReference type="InterPro" id="IPR038461">
    <property type="entry name" value="Schlafen_AlbA_2_dom_sf"/>
</dbReference>
<accession>I7LVP2</accession>
<dbReference type="RefSeq" id="XP_001019696.2">
    <property type="nucleotide sequence ID" value="XM_001019696.2"/>
</dbReference>
<dbReference type="EMBL" id="GG662639">
    <property type="protein sequence ID" value="EAR99451.2"/>
    <property type="molecule type" value="Genomic_DNA"/>
</dbReference>
<dbReference type="InParanoid" id="I7LVP2"/>
<name>I7LVP2_TETTS</name>
<keyword evidence="3" id="KW-1185">Reference proteome</keyword>
<dbReference type="PANTHER" id="PTHR12155">
    <property type="entry name" value="SCHLAFEN"/>
    <property type="match status" value="1"/>
</dbReference>